<feature type="transmembrane region" description="Helical" evidence="1">
    <location>
        <begin position="64"/>
        <end position="82"/>
    </location>
</feature>
<evidence type="ECO:0000313" key="2">
    <source>
        <dbReference type="EMBL" id="CAG6606298.1"/>
    </source>
</evidence>
<dbReference type="AlphaFoldDB" id="A0A8D8LD55"/>
<reference evidence="2" key="1">
    <citation type="submission" date="2021-05" db="EMBL/GenBank/DDBJ databases">
        <authorList>
            <person name="Alioto T."/>
            <person name="Alioto T."/>
            <person name="Gomez Garrido J."/>
        </authorList>
    </citation>
    <scope>NUCLEOTIDE SEQUENCE</scope>
</reference>
<keyword evidence="1" id="KW-0472">Membrane</keyword>
<protein>
    <submittedName>
        <fullName evidence="2">Uncharacterized protein</fullName>
    </submittedName>
</protein>
<organism evidence="2">
    <name type="scientific">Cacopsylla melanoneura</name>
    <dbReference type="NCBI Taxonomy" id="428564"/>
    <lineage>
        <taxon>Eukaryota</taxon>
        <taxon>Metazoa</taxon>
        <taxon>Ecdysozoa</taxon>
        <taxon>Arthropoda</taxon>
        <taxon>Hexapoda</taxon>
        <taxon>Insecta</taxon>
        <taxon>Pterygota</taxon>
        <taxon>Neoptera</taxon>
        <taxon>Paraneoptera</taxon>
        <taxon>Hemiptera</taxon>
        <taxon>Sternorrhyncha</taxon>
        <taxon>Psylloidea</taxon>
        <taxon>Psyllidae</taxon>
        <taxon>Psyllinae</taxon>
        <taxon>Cacopsylla</taxon>
    </lineage>
</organism>
<sequence>MITFLLSYKKLWYIERYWKCTLYLIKYEENTIHNIVSCVLGRLTNLFTFSVFLLHTGFAGVCNYLLYWCLLVYVALLIIFELKEPSIKILYCELPIKMRYYAYFCIYFCTYI</sequence>
<proteinExistence type="predicted"/>
<name>A0A8D8LD55_9HEMI</name>
<keyword evidence="1" id="KW-0812">Transmembrane</keyword>
<accession>A0A8D8LD55</accession>
<keyword evidence="1" id="KW-1133">Transmembrane helix</keyword>
<feature type="transmembrane region" description="Helical" evidence="1">
    <location>
        <begin position="35"/>
        <end position="58"/>
    </location>
</feature>
<evidence type="ECO:0000256" key="1">
    <source>
        <dbReference type="SAM" id="Phobius"/>
    </source>
</evidence>
<dbReference type="EMBL" id="HBUF01002993">
    <property type="protein sequence ID" value="CAG6606298.1"/>
    <property type="molecule type" value="Transcribed_RNA"/>
</dbReference>